<dbReference type="GO" id="GO:0016298">
    <property type="term" value="F:lipase activity"/>
    <property type="evidence" value="ECO:0007669"/>
    <property type="project" value="InterPro"/>
</dbReference>
<sequence>MSKNLFFQKACITFVCLAELSSLASRPPLQTEFPEKCYEEYGCFETGPPFHDNFHRPVSLLPFNKEFLTTKFFLFTPLNPAVPQMIDSTLMSVTNSFFNPYIQTKIIIHGFNVFPTENNAS</sequence>
<dbReference type="Proteomes" id="UP000054359">
    <property type="component" value="Unassembled WGS sequence"/>
</dbReference>
<evidence type="ECO:0000259" key="2">
    <source>
        <dbReference type="Pfam" id="PF00151"/>
    </source>
</evidence>
<dbReference type="OrthoDB" id="199913at2759"/>
<reference evidence="3 4" key="1">
    <citation type="submission" date="2013-11" db="EMBL/GenBank/DDBJ databases">
        <title>Genome sequencing of Stegodyphus mimosarum.</title>
        <authorList>
            <person name="Bechsgaard J."/>
        </authorList>
    </citation>
    <scope>NUCLEOTIDE SEQUENCE [LARGE SCALE GENOMIC DNA]</scope>
</reference>
<accession>A0A087TVG4</accession>
<dbReference type="Gene3D" id="3.40.50.1820">
    <property type="entry name" value="alpha/beta hydrolase"/>
    <property type="match status" value="1"/>
</dbReference>
<dbReference type="Pfam" id="PF00151">
    <property type="entry name" value="Lipase"/>
    <property type="match status" value="1"/>
</dbReference>
<keyword evidence="1" id="KW-0732">Signal</keyword>
<organism evidence="3 4">
    <name type="scientific">Stegodyphus mimosarum</name>
    <name type="common">African social velvet spider</name>
    <dbReference type="NCBI Taxonomy" id="407821"/>
    <lineage>
        <taxon>Eukaryota</taxon>
        <taxon>Metazoa</taxon>
        <taxon>Ecdysozoa</taxon>
        <taxon>Arthropoda</taxon>
        <taxon>Chelicerata</taxon>
        <taxon>Arachnida</taxon>
        <taxon>Araneae</taxon>
        <taxon>Araneomorphae</taxon>
        <taxon>Entelegynae</taxon>
        <taxon>Eresoidea</taxon>
        <taxon>Eresidae</taxon>
        <taxon>Stegodyphus</taxon>
    </lineage>
</organism>
<dbReference type="InterPro" id="IPR013818">
    <property type="entry name" value="Lipase"/>
</dbReference>
<gene>
    <name evidence="3" type="ORF">X975_01932</name>
</gene>
<dbReference type="EMBL" id="KK116927">
    <property type="protein sequence ID" value="KFM69103.1"/>
    <property type="molecule type" value="Genomic_DNA"/>
</dbReference>
<evidence type="ECO:0000313" key="3">
    <source>
        <dbReference type="EMBL" id="KFM69103.1"/>
    </source>
</evidence>
<feature type="signal peptide" evidence="1">
    <location>
        <begin position="1"/>
        <end position="25"/>
    </location>
</feature>
<feature type="non-terminal residue" evidence="3">
    <location>
        <position position="121"/>
    </location>
</feature>
<protein>
    <submittedName>
        <fullName evidence="3">Pancreatic triacylglycerol lipase</fullName>
    </submittedName>
</protein>
<evidence type="ECO:0000313" key="4">
    <source>
        <dbReference type="Proteomes" id="UP000054359"/>
    </source>
</evidence>
<keyword evidence="4" id="KW-1185">Reference proteome</keyword>
<dbReference type="STRING" id="407821.A0A087TVG4"/>
<dbReference type="InterPro" id="IPR029058">
    <property type="entry name" value="AB_hydrolase_fold"/>
</dbReference>
<dbReference type="AlphaFoldDB" id="A0A087TVG4"/>
<name>A0A087TVG4_STEMI</name>
<proteinExistence type="predicted"/>
<feature type="domain" description="Lipase" evidence="2">
    <location>
        <begin position="35"/>
        <end position="119"/>
    </location>
</feature>
<feature type="chain" id="PRO_5001829930" evidence="1">
    <location>
        <begin position="26"/>
        <end position="121"/>
    </location>
</feature>
<evidence type="ECO:0000256" key="1">
    <source>
        <dbReference type="SAM" id="SignalP"/>
    </source>
</evidence>